<keyword evidence="4" id="KW-0472">Membrane</keyword>
<feature type="transmembrane region" description="Helical" evidence="4">
    <location>
        <begin position="180"/>
        <end position="199"/>
    </location>
</feature>
<gene>
    <name evidence="6" type="ORF">ACFSRZ_05010</name>
</gene>
<feature type="transmembrane region" description="Helical" evidence="4">
    <location>
        <begin position="89"/>
        <end position="107"/>
    </location>
</feature>
<protein>
    <submittedName>
        <fullName evidence="6">Helix-turn-helix domain-containing protein</fullName>
    </submittedName>
</protein>
<dbReference type="EMBL" id="JBHULH010000001">
    <property type="protein sequence ID" value="MFD2566719.1"/>
    <property type="molecule type" value="Genomic_DNA"/>
</dbReference>
<dbReference type="InterPro" id="IPR009057">
    <property type="entry name" value="Homeodomain-like_sf"/>
</dbReference>
<dbReference type="SUPFAM" id="SSF46689">
    <property type="entry name" value="Homeodomain-like"/>
    <property type="match status" value="1"/>
</dbReference>
<reference evidence="7" key="1">
    <citation type="journal article" date="2019" name="Int. J. Syst. Evol. Microbiol.">
        <title>The Global Catalogue of Microorganisms (GCM) 10K type strain sequencing project: providing services to taxonomists for standard genome sequencing and annotation.</title>
        <authorList>
            <consortium name="The Broad Institute Genomics Platform"/>
            <consortium name="The Broad Institute Genome Sequencing Center for Infectious Disease"/>
            <person name="Wu L."/>
            <person name="Ma J."/>
        </authorList>
    </citation>
    <scope>NUCLEOTIDE SEQUENCE [LARGE SCALE GENOMIC DNA]</scope>
    <source>
        <strain evidence="7">KCTC 52127</strain>
    </source>
</reference>
<feature type="domain" description="HTH araC/xylS-type" evidence="5">
    <location>
        <begin position="238"/>
        <end position="341"/>
    </location>
</feature>
<evidence type="ECO:0000259" key="5">
    <source>
        <dbReference type="PROSITE" id="PS01124"/>
    </source>
</evidence>
<dbReference type="Pfam" id="PF12833">
    <property type="entry name" value="HTH_18"/>
    <property type="match status" value="1"/>
</dbReference>
<sequence>MEIVFDFSFSSVLDILSISTAFVLGLLFTSSKTKNRRANIFLGVFLWSLSLEVLGSFLESVQGISFTVPNTTLFTIPFLLLYVRKSLNLSINFYYLLLFIPGMIINFYPIGHFIEYLFNIPILVYVLMMLKTHRSLLGDYFSALENKTLEWIKTIIFIFLFFHLLWIVEDIVGFQNENIGGYFAITSTILTFFMIYWIGYNGFSQPEIFSSLQFQMTAPEETALTIEEYQEDNQRFSEMSATIVERELFKDPNLDLRSLSDQLGMKEKEVSRLIKSNTQKNFYHYINQFRIEDFKKLLASPKASQLSLLGLAMEAGFSSKSTFYSVFKNTEGITPKQYQNQLKSPNNG</sequence>
<evidence type="ECO:0000313" key="7">
    <source>
        <dbReference type="Proteomes" id="UP001597508"/>
    </source>
</evidence>
<evidence type="ECO:0000256" key="1">
    <source>
        <dbReference type="ARBA" id="ARBA00023015"/>
    </source>
</evidence>
<keyword evidence="1" id="KW-0805">Transcription regulation</keyword>
<evidence type="ECO:0000256" key="4">
    <source>
        <dbReference type="SAM" id="Phobius"/>
    </source>
</evidence>
<name>A0ABW5LR86_9FLAO</name>
<dbReference type="Gene3D" id="1.10.10.60">
    <property type="entry name" value="Homeodomain-like"/>
    <property type="match status" value="2"/>
</dbReference>
<evidence type="ECO:0000256" key="3">
    <source>
        <dbReference type="ARBA" id="ARBA00023163"/>
    </source>
</evidence>
<feature type="transmembrane region" description="Helical" evidence="4">
    <location>
        <begin position="151"/>
        <end position="168"/>
    </location>
</feature>
<feature type="transmembrane region" description="Helical" evidence="4">
    <location>
        <begin position="6"/>
        <end position="28"/>
    </location>
</feature>
<dbReference type="Proteomes" id="UP001597508">
    <property type="component" value="Unassembled WGS sequence"/>
</dbReference>
<keyword evidence="7" id="KW-1185">Reference proteome</keyword>
<proteinExistence type="predicted"/>
<dbReference type="PANTHER" id="PTHR43280:SF29">
    <property type="entry name" value="ARAC-FAMILY TRANSCRIPTIONAL REGULATOR"/>
    <property type="match status" value="1"/>
</dbReference>
<organism evidence="6 7">
    <name type="scientific">Pseudotenacibaculum haliotis</name>
    <dbReference type="NCBI Taxonomy" id="1862138"/>
    <lineage>
        <taxon>Bacteria</taxon>
        <taxon>Pseudomonadati</taxon>
        <taxon>Bacteroidota</taxon>
        <taxon>Flavobacteriia</taxon>
        <taxon>Flavobacteriales</taxon>
        <taxon>Flavobacteriaceae</taxon>
        <taxon>Pseudotenacibaculum</taxon>
    </lineage>
</organism>
<accession>A0ABW5LR86</accession>
<feature type="transmembrane region" description="Helical" evidence="4">
    <location>
        <begin position="64"/>
        <end position="82"/>
    </location>
</feature>
<feature type="transmembrane region" description="Helical" evidence="4">
    <location>
        <begin position="40"/>
        <end position="58"/>
    </location>
</feature>
<evidence type="ECO:0000256" key="2">
    <source>
        <dbReference type="ARBA" id="ARBA00023125"/>
    </source>
</evidence>
<keyword evidence="3" id="KW-0804">Transcription</keyword>
<dbReference type="InterPro" id="IPR018060">
    <property type="entry name" value="HTH_AraC"/>
</dbReference>
<dbReference type="RefSeq" id="WP_379665423.1">
    <property type="nucleotide sequence ID" value="NZ_JBHULH010000001.1"/>
</dbReference>
<comment type="caution">
    <text evidence="6">The sequence shown here is derived from an EMBL/GenBank/DDBJ whole genome shotgun (WGS) entry which is preliminary data.</text>
</comment>
<dbReference type="PANTHER" id="PTHR43280">
    <property type="entry name" value="ARAC-FAMILY TRANSCRIPTIONAL REGULATOR"/>
    <property type="match status" value="1"/>
</dbReference>
<dbReference type="PROSITE" id="PS01124">
    <property type="entry name" value="HTH_ARAC_FAMILY_2"/>
    <property type="match status" value="1"/>
</dbReference>
<feature type="transmembrane region" description="Helical" evidence="4">
    <location>
        <begin position="113"/>
        <end position="130"/>
    </location>
</feature>
<evidence type="ECO:0000313" key="6">
    <source>
        <dbReference type="EMBL" id="MFD2566719.1"/>
    </source>
</evidence>
<dbReference type="SMART" id="SM00342">
    <property type="entry name" value="HTH_ARAC"/>
    <property type="match status" value="1"/>
</dbReference>
<keyword evidence="4" id="KW-1133">Transmembrane helix</keyword>
<keyword evidence="2" id="KW-0238">DNA-binding</keyword>
<keyword evidence="4" id="KW-0812">Transmembrane</keyword>